<accession>A0A136KJK5</accession>
<dbReference type="Proteomes" id="UP000070449">
    <property type="component" value="Unassembled WGS sequence"/>
</dbReference>
<dbReference type="AlphaFoldDB" id="A0A136KJK5"/>
<proteinExistence type="predicted"/>
<keyword evidence="1" id="KW-0812">Transmembrane</keyword>
<dbReference type="EMBL" id="JYPD01000014">
    <property type="protein sequence ID" value="KXK09625.1"/>
    <property type="molecule type" value="Genomic_DNA"/>
</dbReference>
<keyword evidence="1" id="KW-1133">Transmembrane helix</keyword>
<reference evidence="2 3" key="1">
    <citation type="submission" date="2015-02" db="EMBL/GenBank/DDBJ databases">
        <title>Improved understanding of the partial-nitritation anammox process through 23 genomes representing the majority of the microbial community.</title>
        <authorList>
            <person name="Speth D.R."/>
            <person name="In T Zandt M."/>
            <person name="Guerrero Cruz S."/>
            <person name="Jetten M.S."/>
            <person name="Dutilh B.E."/>
        </authorList>
    </citation>
    <scope>NUCLEOTIDE SEQUENCE [LARGE SCALE GENOMIC DNA]</scope>
    <source>
        <strain evidence="2">OLB21</strain>
    </source>
</reference>
<comment type="caution">
    <text evidence="2">The sequence shown here is derived from an EMBL/GenBank/DDBJ whole genome shotgun (WGS) entry which is preliminary data.</text>
</comment>
<feature type="transmembrane region" description="Helical" evidence="1">
    <location>
        <begin position="109"/>
        <end position="133"/>
    </location>
</feature>
<name>A0A136KJK5_9BACT</name>
<evidence type="ECO:0000313" key="3">
    <source>
        <dbReference type="Proteomes" id="UP000070449"/>
    </source>
</evidence>
<keyword evidence="1" id="KW-0472">Membrane</keyword>
<dbReference type="STRING" id="1617427.UZ20_WS6002000429"/>
<evidence type="ECO:0000313" key="2">
    <source>
        <dbReference type="EMBL" id="KXK09625.1"/>
    </source>
</evidence>
<gene>
    <name evidence="2" type="ORF">UZ20_WS6002000429</name>
</gene>
<evidence type="ECO:0000256" key="1">
    <source>
        <dbReference type="SAM" id="Phobius"/>
    </source>
</evidence>
<protein>
    <submittedName>
        <fullName evidence="2">Uncharacterized protein</fullName>
    </submittedName>
</protein>
<organism evidence="2 3">
    <name type="scientific">candidate division WS6 bacterium OLB21</name>
    <dbReference type="NCBI Taxonomy" id="1617427"/>
    <lineage>
        <taxon>Bacteria</taxon>
        <taxon>Candidatus Dojkabacteria</taxon>
    </lineage>
</organism>
<sequence length="135" mass="14812">MEWRSFRITDDTRLMLGTDDDIQVFYSTSNNRLEYRDGTNLLMALTDAGSTGNLIVSGTVNIGNAANNVLGISAASAATNDLFGEIKGFVCRMERGVIQTLVYGKLFPLILGIILQQLRMIMMLLSVTGLVTIHH</sequence>